<feature type="transmembrane region" description="Helical" evidence="4">
    <location>
        <begin position="329"/>
        <end position="354"/>
    </location>
</feature>
<feature type="transmembrane region" description="Helical" evidence="4">
    <location>
        <begin position="296"/>
        <end position="317"/>
    </location>
</feature>
<evidence type="ECO:0000256" key="1">
    <source>
        <dbReference type="ARBA" id="ARBA00022692"/>
    </source>
</evidence>
<dbReference type="InterPro" id="IPR011701">
    <property type="entry name" value="MFS"/>
</dbReference>
<dbReference type="GO" id="GO:0022857">
    <property type="term" value="F:transmembrane transporter activity"/>
    <property type="evidence" value="ECO:0007669"/>
    <property type="project" value="InterPro"/>
</dbReference>
<evidence type="ECO:0000256" key="3">
    <source>
        <dbReference type="ARBA" id="ARBA00023136"/>
    </source>
</evidence>
<feature type="transmembrane region" description="Helical" evidence="4">
    <location>
        <begin position="272"/>
        <end position="290"/>
    </location>
</feature>
<evidence type="ECO:0000256" key="2">
    <source>
        <dbReference type="ARBA" id="ARBA00022989"/>
    </source>
</evidence>
<protein>
    <submittedName>
        <fullName evidence="5">MFS transporter</fullName>
    </submittedName>
</protein>
<feature type="transmembrane region" description="Helical" evidence="4">
    <location>
        <begin position="141"/>
        <end position="162"/>
    </location>
</feature>
<dbReference type="RefSeq" id="WP_228856992.1">
    <property type="nucleotide sequence ID" value="NZ_AP024086.1"/>
</dbReference>
<dbReference type="PANTHER" id="PTHR23526:SF2">
    <property type="entry name" value="MAJOR FACILITATOR SUPERFAMILY (MFS) PROFILE DOMAIN-CONTAINING PROTEIN"/>
    <property type="match status" value="1"/>
</dbReference>
<keyword evidence="1 4" id="KW-0812">Transmembrane</keyword>
<accession>A0A8D5FMF1</accession>
<dbReference type="Pfam" id="PF07690">
    <property type="entry name" value="MFS_1"/>
    <property type="match status" value="1"/>
</dbReference>
<evidence type="ECO:0000313" key="5">
    <source>
        <dbReference type="EMBL" id="BCL60914.1"/>
    </source>
</evidence>
<feature type="transmembrane region" description="Helical" evidence="4">
    <location>
        <begin position="242"/>
        <end position="260"/>
    </location>
</feature>
<feature type="transmembrane region" description="Helical" evidence="4">
    <location>
        <begin position="168"/>
        <end position="186"/>
    </location>
</feature>
<feature type="transmembrane region" description="Helical" evidence="4">
    <location>
        <begin position="12"/>
        <end position="35"/>
    </location>
</feature>
<feature type="transmembrane region" description="Helical" evidence="4">
    <location>
        <begin position="55"/>
        <end position="72"/>
    </location>
</feature>
<dbReference type="EMBL" id="AP024086">
    <property type="protein sequence ID" value="BCL60914.1"/>
    <property type="molecule type" value="Genomic_DNA"/>
</dbReference>
<feature type="transmembrane region" description="Helical" evidence="4">
    <location>
        <begin position="360"/>
        <end position="381"/>
    </location>
</feature>
<reference evidence="5" key="1">
    <citation type="submission" date="2020-09" db="EMBL/GenBank/DDBJ databases">
        <title>Desulfogranum mesoprofundum gen. nov., sp. nov., a novel mesophilic, sulfate-reducing chemolithoautotroph isolated from a deep-sea hydrothermal vent chimney in the Suiyo Seamount.</title>
        <authorList>
            <person name="Hashimoto Y."/>
            <person name="Nakagawa S."/>
        </authorList>
    </citation>
    <scope>NUCLEOTIDE SEQUENCE</scope>
    <source>
        <strain evidence="5">KT2</strain>
    </source>
</reference>
<sequence length="385" mass="43748">MNNIVQHITNRPMYLYILLLSMCATGGLQAARILFDNFAVHVVHLNGNHIGMIQSIREIPGFLSLFVIYILFIIKEHRLASVSVLILGAGIALTGFFPTYYGLIFTTLIMSFGFHYFETTNQSLTLQYFDKDEAPLVFGRLRSLSSACNISISIFFLVIGPFFSFNSLYLFFGLTIMILALSTWRLHPEKKNIVPQQRKMIFKKKYWLFYLLTFLAGARRQIFTAFAVFLLVKKFDFSIQEIAILFLINNLVNYFLSPLIGRSIVRYGEQKILSVEYFALLFVFCGYALVSDKYLAGLLYILDHVFFNFSIAIRTFFQKIANPEDIAPSMAVGFTINHIAAVVLPAIGGLLWLIDYRIPFLAGALLSFVSLLSVQSIPAQLKQTT</sequence>
<keyword evidence="3 4" id="KW-0472">Membrane</keyword>
<dbReference type="PANTHER" id="PTHR23526">
    <property type="entry name" value="INTEGRAL MEMBRANE TRANSPORT PROTEIN-RELATED"/>
    <property type="match status" value="1"/>
</dbReference>
<proteinExistence type="predicted"/>
<feature type="transmembrane region" description="Helical" evidence="4">
    <location>
        <begin position="103"/>
        <end position="120"/>
    </location>
</feature>
<dbReference type="AlphaFoldDB" id="A0A8D5FMF1"/>
<evidence type="ECO:0000313" key="6">
    <source>
        <dbReference type="Proteomes" id="UP000826725"/>
    </source>
</evidence>
<keyword evidence="2 4" id="KW-1133">Transmembrane helix</keyword>
<feature type="transmembrane region" description="Helical" evidence="4">
    <location>
        <begin position="207"/>
        <end position="230"/>
    </location>
</feature>
<feature type="transmembrane region" description="Helical" evidence="4">
    <location>
        <begin position="79"/>
        <end position="97"/>
    </location>
</feature>
<evidence type="ECO:0000256" key="4">
    <source>
        <dbReference type="SAM" id="Phobius"/>
    </source>
</evidence>
<organism evidence="5 6">
    <name type="scientific">Desulfomarina profundi</name>
    <dbReference type="NCBI Taxonomy" id="2772557"/>
    <lineage>
        <taxon>Bacteria</taxon>
        <taxon>Pseudomonadati</taxon>
        <taxon>Thermodesulfobacteriota</taxon>
        <taxon>Desulfobulbia</taxon>
        <taxon>Desulfobulbales</taxon>
        <taxon>Desulfobulbaceae</taxon>
        <taxon>Desulfomarina</taxon>
    </lineage>
</organism>
<name>A0A8D5FMF1_9BACT</name>
<gene>
    <name evidence="5" type="ORF">DGMP_16070</name>
</gene>
<dbReference type="KEGG" id="dbk:DGMP_16070"/>
<dbReference type="InterPro" id="IPR052528">
    <property type="entry name" value="Sugar_transport-like"/>
</dbReference>
<dbReference type="Proteomes" id="UP000826725">
    <property type="component" value="Chromosome"/>
</dbReference>
<keyword evidence="6" id="KW-1185">Reference proteome</keyword>